<accession>A0ABM9DP85</accession>
<keyword evidence="2" id="KW-1185">Reference proteome</keyword>
<proteinExistence type="predicted"/>
<dbReference type="EMBL" id="CAKXZS010000012">
    <property type="protein sequence ID" value="CAH2398460.1"/>
    <property type="molecule type" value="Genomic_DNA"/>
</dbReference>
<protein>
    <submittedName>
        <fullName evidence="1">Uncharacterized protein</fullName>
    </submittedName>
</protein>
<name>A0ABM9DP85_9HYPH</name>
<reference evidence="1" key="1">
    <citation type="submission" date="2022-03" db="EMBL/GenBank/DDBJ databases">
        <authorList>
            <person name="Brunel B."/>
        </authorList>
    </citation>
    <scope>NUCLEOTIDE SEQUENCE</scope>
    <source>
        <strain evidence="1">STM4922sample</strain>
    </source>
</reference>
<evidence type="ECO:0000313" key="2">
    <source>
        <dbReference type="Proteomes" id="UP001152604"/>
    </source>
</evidence>
<organism evidence="1 2">
    <name type="scientific">Mesorhizobium ventifaucium</name>
    <dbReference type="NCBI Taxonomy" id="666020"/>
    <lineage>
        <taxon>Bacteria</taxon>
        <taxon>Pseudomonadati</taxon>
        <taxon>Pseudomonadota</taxon>
        <taxon>Alphaproteobacteria</taxon>
        <taxon>Hyphomicrobiales</taxon>
        <taxon>Phyllobacteriaceae</taxon>
        <taxon>Mesorhizobium</taxon>
    </lineage>
</organism>
<gene>
    <name evidence="1" type="ORF">MES4922_20116</name>
</gene>
<comment type="caution">
    <text evidence="1">The sequence shown here is derived from an EMBL/GenBank/DDBJ whole genome shotgun (WGS) entry which is preliminary data.</text>
</comment>
<evidence type="ECO:0000313" key="1">
    <source>
        <dbReference type="EMBL" id="CAH2398460.1"/>
    </source>
</evidence>
<sequence>MTNFEHGAAAVIAGYPSAKSEAENCNGLQNTHLRGVLGFRLRSCHFGVAEAQVGGDDEVGSVVAPLSRLISGGQCSRERQICNGLHQLQPSEANPSRYGRHLGLVKPHFAVIQALYRRARVCWSSAAAKISPFQSNGSGSSRSVQDNYGPGRRLNFRRAFASAQMAGRTPFAVLAIGELIASAEHRSVPVALLDHLAHQAHRALTQGSMLKNDACSTSL</sequence>
<dbReference type="Proteomes" id="UP001152604">
    <property type="component" value="Unassembled WGS sequence"/>
</dbReference>